<sequence>MYKFKDRFVHGQRYLTRARSCIAQVQNKVNADAARYRRAFDAINSLSTLLDEPSTPHNLVPLQDEDVRGMTEGESSETHSRKKMSWIWRRHGVGNSSATDLAVSEELRIE</sequence>
<organism evidence="2 3">
    <name type="scientific">Sparassis crispa</name>
    <dbReference type="NCBI Taxonomy" id="139825"/>
    <lineage>
        <taxon>Eukaryota</taxon>
        <taxon>Fungi</taxon>
        <taxon>Dikarya</taxon>
        <taxon>Basidiomycota</taxon>
        <taxon>Agaricomycotina</taxon>
        <taxon>Agaricomycetes</taxon>
        <taxon>Polyporales</taxon>
        <taxon>Sparassidaceae</taxon>
        <taxon>Sparassis</taxon>
    </lineage>
</organism>
<keyword evidence="3" id="KW-1185">Reference proteome</keyword>
<dbReference type="AlphaFoldDB" id="A0A401H6I0"/>
<dbReference type="EMBL" id="BFAD01000017">
    <property type="protein sequence ID" value="GBE89960.1"/>
    <property type="molecule type" value="Genomic_DNA"/>
</dbReference>
<proteinExistence type="predicted"/>
<feature type="compositionally biased region" description="Basic and acidic residues" evidence="1">
    <location>
        <begin position="65"/>
        <end position="79"/>
    </location>
</feature>
<reference evidence="2 3" key="1">
    <citation type="journal article" date="2018" name="Sci. Rep.">
        <title>Genome sequence of the cauliflower mushroom Sparassis crispa (Hanabiratake) and its association with beneficial usage.</title>
        <authorList>
            <person name="Kiyama R."/>
            <person name="Furutani Y."/>
            <person name="Kawaguchi K."/>
            <person name="Nakanishi T."/>
        </authorList>
    </citation>
    <scope>NUCLEOTIDE SEQUENCE [LARGE SCALE GENOMIC DNA]</scope>
</reference>
<evidence type="ECO:0000313" key="2">
    <source>
        <dbReference type="EMBL" id="GBE89960.1"/>
    </source>
</evidence>
<dbReference type="InParanoid" id="A0A401H6I0"/>
<dbReference type="GeneID" id="38786877"/>
<dbReference type="STRING" id="139825.A0A401H6I0"/>
<dbReference type="RefSeq" id="XP_027620873.1">
    <property type="nucleotide sequence ID" value="XM_027765072.1"/>
</dbReference>
<evidence type="ECO:0000256" key="1">
    <source>
        <dbReference type="SAM" id="MobiDB-lite"/>
    </source>
</evidence>
<protein>
    <submittedName>
        <fullName evidence="2">Uncharacterized protein</fullName>
    </submittedName>
</protein>
<comment type="caution">
    <text evidence="2">The sequence shown here is derived from an EMBL/GenBank/DDBJ whole genome shotgun (WGS) entry which is preliminary data.</text>
</comment>
<dbReference type="Proteomes" id="UP000287166">
    <property type="component" value="Unassembled WGS sequence"/>
</dbReference>
<gene>
    <name evidence="2" type="ORF">SCP_1702860</name>
</gene>
<evidence type="ECO:0000313" key="3">
    <source>
        <dbReference type="Proteomes" id="UP000287166"/>
    </source>
</evidence>
<dbReference type="OrthoDB" id="2802139at2759"/>
<feature type="region of interest" description="Disordered" evidence="1">
    <location>
        <begin position="54"/>
        <end position="82"/>
    </location>
</feature>
<accession>A0A401H6I0</accession>
<name>A0A401H6I0_9APHY</name>